<name>A0ABW7IBP7_9RHOB</name>
<keyword evidence="6 7" id="KW-0472">Membrane</keyword>
<evidence type="ECO:0000256" key="3">
    <source>
        <dbReference type="ARBA" id="ARBA00022475"/>
    </source>
</evidence>
<evidence type="ECO:0000313" key="10">
    <source>
        <dbReference type="Proteomes" id="UP001607157"/>
    </source>
</evidence>
<gene>
    <name evidence="9" type="ORF">ACGRVM_16300</name>
</gene>
<dbReference type="Gene3D" id="1.10.3720.10">
    <property type="entry name" value="MetI-like"/>
    <property type="match status" value="1"/>
</dbReference>
<evidence type="ECO:0000259" key="8">
    <source>
        <dbReference type="PROSITE" id="PS50928"/>
    </source>
</evidence>
<evidence type="ECO:0000256" key="2">
    <source>
        <dbReference type="ARBA" id="ARBA00022448"/>
    </source>
</evidence>
<feature type="transmembrane region" description="Helical" evidence="7">
    <location>
        <begin position="197"/>
        <end position="216"/>
    </location>
</feature>
<keyword evidence="4 7" id="KW-0812">Transmembrane</keyword>
<dbReference type="RefSeq" id="WP_377173236.1">
    <property type="nucleotide sequence ID" value="NZ_JBHTJC010000008.1"/>
</dbReference>
<feature type="transmembrane region" description="Helical" evidence="7">
    <location>
        <begin position="109"/>
        <end position="130"/>
    </location>
</feature>
<dbReference type="InterPro" id="IPR000515">
    <property type="entry name" value="MetI-like"/>
</dbReference>
<proteinExistence type="inferred from homology"/>
<evidence type="ECO:0000313" key="9">
    <source>
        <dbReference type="EMBL" id="MFH0255468.1"/>
    </source>
</evidence>
<dbReference type="PANTHER" id="PTHR43163">
    <property type="entry name" value="DIPEPTIDE TRANSPORT SYSTEM PERMEASE PROTEIN DPPB-RELATED"/>
    <property type="match status" value="1"/>
</dbReference>
<evidence type="ECO:0000256" key="4">
    <source>
        <dbReference type="ARBA" id="ARBA00022692"/>
    </source>
</evidence>
<feature type="transmembrane region" description="Helical" evidence="7">
    <location>
        <begin position="142"/>
        <end position="167"/>
    </location>
</feature>
<feature type="transmembrane region" description="Helical" evidence="7">
    <location>
        <begin position="298"/>
        <end position="323"/>
    </location>
</feature>
<evidence type="ECO:0000256" key="6">
    <source>
        <dbReference type="ARBA" id="ARBA00023136"/>
    </source>
</evidence>
<dbReference type="Proteomes" id="UP001607157">
    <property type="component" value="Unassembled WGS sequence"/>
</dbReference>
<feature type="domain" description="ABC transmembrane type-1" evidence="8">
    <location>
        <begin position="103"/>
        <end position="320"/>
    </location>
</feature>
<sequence>MAHPSNWNSGMYFLLARILQATIVMLCVALVGFLVFQYVGDPVLAMVGQETTIEDREALRESLGLNDPILIQYARYVAGAVQGDLGISYSFNRDVSEMIADRLPATVELVLLSGVLSLILAIPAGIYTGIRRKGGLAQTIMALSVIGVSIPSFLLGILMILVFSVWLNWLPSFGRGDTVTWLGIRSSLFTWDGLTHALMPAAVLCLFQLGVILRLIRAEMLEVLRTDYIRFAFARGIPGQRIYFHHALKNTMVPVVTAIGLQLSSLFAFSIITERVFQWPGMGSLLLHAIGQSDIPLLAAYLIFVGLVFTLSNLVIDAVYVLIDPRIRHGAV</sequence>
<feature type="transmembrane region" description="Helical" evidence="7">
    <location>
        <begin position="251"/>
        <end position="272"/>
    </location>
</feature>
<keyword evidence="10" id="KW-1185">Reference proteome</keyword>
<organism evidence="9 10">
    <name type="scientific">Roseovarius aquimarinus</name>
    <dbReference type="NCBI Taxonomy" id="1229156"/>
    <lineage>
        <taxon>Bacteria</taxon>
        <taxon>Pseudomonadati</taxon>
        <taxon>Pseudomonadota</taxon>
        <taxon>Alphaproteobacteria</taxon>
        <taxon>Rhodobacterales</taxon>
        <taxon>Roseobacteraceae</taxon>
        <taxon>Roseovarius</taxon>
    </lineage>
</organism>
<dbReference type="InterPro" id="IPR045621">
    <property type="entry name" value="BPD_transp_1_N"/>
</dbReference>
<evidence type="ECO:0000256" key="7">
    <source>
        <dbReference type="RuleBase" id="RU363032"/>
    </source>
</evidence>
<comment type="caution">
    <text evidence="9">The sequence shown here is derived from an EMBL/GenBank/DDBJ whole genome shotgun (WGS) entry which is preliminary data.</text>
</comment>
<evidence type="ECO:0000256" key="5">
    <source>
        <dbReference type="ARBA" id="ARBA00022989"/>
    </source>
</evidence>
<feature type="transmembrane region" description="Helical" evidence="7">
    <location>
        <begin position="12"/>
        <end position="36"/>
    </location>
</feature>
<dbReference type="PROSITE" id="PS50928">
    <property type="entry name" value="ABC_TM1"/>
    <property type="match status" value="1"/>
</dbReference>
<dbReference type="InterPro" id="IPR035906">
    <property type="entry name" value="MetI-like_sf"/>
</dbReference>
<dbReference type="Pfam" id="PF00528">
    <property type="entry name" value="BPD_transp_1"/>
    <property type="match status" value="1"/>
</dbReference>
<accession>A0ABW7IBP7</accession>
<reference evidence="9 10" key="1">
    <citation type="submission" date="2024-10" db="EMBL/GenBank/DDBJ databases">
        <authorList>
            <person name="Yang X.-N."/>
        </authorList>
    </citation>
    <scope>NUCLEOTIDE SEQUENCE [LARGE SCALE GENOMIC DNA]</scope>
    <source>
        <strain evidence="9 10">CAU 1059</strain>
    </source>
</reference>
<keyword evidence="5 7" id="KW-1133">Transmembrane helix</keyword>
<comment type="subcellular location">
    <subcellularLocation>
        <location evidence="1 7">Cell membrane</location>
        <topology evidence="1 7">Multi-pass membrane protein</topology>
    </subcellularLocation>
</comment>
<dbReference type="SUPFAM" id="SSF161098">
    <property type="entry name" value="MetI-like"/>
    <property type="match status" value="1"/>
</dbReference>
<dbReference type="PANTHER" id="PTHR43163:SF2">
    <property type="entry name" value="ABC TRANSPORTER PERMEASE PROTEIN"/>
    <property type="match status" value="1"/>
</dbReference>
<dbReference type="CDD" id="cd06261">
    <property type="entry name" value="TM_PBP2"/>
    <property type="match status" value="1"/>
</dbReference>
<dbReference type="Pfam" id="PF19300">
    <property type="entry name" value="BPD_transp_1_N"/>
    <property type="match status" value="1"/>
</dbReference>
<comment type="similarity">
    <text evidence="7">Belongs to the binding-protein-dependent transport system permease family.</text>
</comment>
<keyword evidence="3" id="KW-1003">Cell membrane</keyword>
<dbReference type="EMBL" id="JBIHMM010000008">
    <property type="protein sequence ID" value="MFH0255468.1"/>
    <property type="molecule type" value="Genomic_DNA"/>
</dbReference>
<evidence type="ECO:0000256" key="1">
    <source>
        <dbReference type="ARBA" id="ARBA00004651"/>
    </source>
</evidence>
<protein>
    <submittedName>
        <fullName evidence="9">ABC transporter permease</fullName>
    </submittedName>
</protein>
<keyword evidence="2 7" id="KW-0813">Transport</keyword>